<dbReference type="RefSeq" id="WP_181246734.1">
    <property type="nucleotide sequence ID" value="NZ_CP055315.1"/>
</dbReference>
<dbReference type="EMBL" id="CP055315">
    <property type="protein sequence ID" value="QLO53080.1"/>
    <property type="molecule type" value="Genomic_DNA"/>
</dbReference>
<name>A0ABD7AJM1_9ENTR</name>
<gene>
    <name evidence="2" type="ORF">HV234_16850</name>
</gene>
<dbReference type="Proteomes" id="UP000510937">
    <property type="component" value="Chromosome"/>
</dbReference>
<dbReference type="Pfam" id="PF20247">
    <property type="entry name" value="DUF6602"/>
    <property type="match status" value="1"/>
</dbReference>
<accession>A0ABD7AJM1</accession>
<organism evidence="2 3">
    <name type="scientific">Klebsiella grimontii</name>
    <dbReference type="NCBI Taxonomy" id="2058152"/>
    <lineage>
        <taxon>Bacteria</taxon>
        <taxon>Pseudomonadati</taxon>
        <taxon>Pseudomonadota</taxon>
        <taxon>Gammaproteobacteria</taxon>
        <taxon>Enterobacterales</taxon>
        <taxon>Enterobacteriaceae</taxon>
        <taxon>Klebsiella/Raoultella group</taxon>
        <taxon>Klebsiella</taxon>
    </lineage>
</organism>
<evidence type="ECO:0000259" key="1">
    <source>
        <dbReference type="Pfam" id="PF20247"/>
    </source>
</evidence>
<dbReference type="AlphaFoldDB" id="A0ABD7AJM1"/>
<evidence type="ECO:0000313" key="2">
    <source>
        <dbReference type="EMBL" id="QLO53080.1"/>
    </source>
</evidence>
<protein>
    <recommendedName>
        <fullName evidence="1">DUF6602 domain-containing protein</fullName>
    </recommendedName>
</protein>
<sequence>MLSLILHERLNSVLDMLNANYRSVKNSPSAVKGIARSDFVNNYLKSSVPQGLRISTSGEIIDNQNNCTGELDIILENGFFPNIPILNIDSARLYFAESVAAVIEVKSNLQGQWQEAVATGEKLQTITRNFRNSTVSNYHTGHVTILNTTFNNPNLPKMELPQSRILKKIPYFVVGYTGWEKNETLKTKLNDTKGIVSGILQLDRGVFISDNTFKSIEANGPLSLLAFIDVIYESFNFIKSTNADLLSYGRK</sequence>
<dbReference type="InterPro" id="IPR046537">
    <property type="entry name" value="DUF6602"/>
</dbReference>
<feature type="domain" description="DUF6602" evidence="1">
    <location>
        <begin position="30"/>
        <end position="119"/>
    </location>
</feature>
<evidence type="ECO:0000313" key="3">
    <source>
        <dbReference type="Proteomes" id="UP000510937"/>
    </source>
</evidence>
<proteinExistence type="predicted"/>
<reference evidence="3" key="1">
    <citation type="submission" date="2020-06" db="EMBL/GenBank/DDBJ databases">
        <title>REHAB project genomes.</title>
        <authorList>
            <person name="Shaw L.P."/>
        </authorList>
    </citation>
    <scope>NUCLEOTIDE SEQUENCE [LARGE SCALE GENOMIC DNA]</scope>
    <source>
        <strain evidence="3">RHBSTW-00555</strain>
    </source>
</reference>